<dbReference type="InterPro" id="IPR007445">
    <property type="entry name" value="PilO"/>
</dbReference>
<dbReference type="Pfam" id="PF04350">
    <property type="entry name" value="PilO"/>
    <property type="match status" value="1"/>
</dbReference>
<evidence type="ECO:0000313" key="2">
    <source>
        <dbReference type="EMBL" id="SPD74060.1"/>
    </source>
</evidence>
<dbReference type="PANTHER" id="PTHR39555">
    <property type="entry name" value="FIMBRIAL ASSEMBLY PROTEIN PILO-LIKE PROTEIN-RELATED"/>
    <property type="match status" value="1"/>
</dbReference>
<keyword evidence="1" id="KW-1133">Transmembrane helix</keyword>
<protein>
    <submittedName>
        <fullName evidence="2">Pilus assembly protein, PilO</fullName>
    </submittedName>
</protein>
<dbReference type="Gene3D" id="3.30.70.60">
    <property type="match status" value="1"/>
</dbReference>
<organism evidence="2">
    <name type="scientific">uncultured Desulfobacterium sp</name>
    <dbReference type="NCBI Taxonomy" id="201089"/>
    <lineage>
        <taxon>Bacteria</taxon>
        <taxon>Pseudomonadati</taxon>
        <taxon>Thermodesulfobacteriota</taxon>
        <taxon>Desulfobacteria</taxon>
        <taxon>Desulfobacterales</taxon>
        <taxon>Desulfobacteriaceae</taxon>
        <taxon>Desulfobacterium</taxon>
        <taxon>environmental samples</taxon>
    </lineage>
</organism>
<dbReference type="AlphaFoldDB" id="A0A445MX50"/>
<keyword evidence="1" id="KW-0812">Transmembrane</keyword>
<dbReference type="InterPro" id="IPR014717">
    <property type="entry name" value="Transl_elong_EF1B/ribsomal_bS6"/>
</dbReference>
<dbReference type="EMBL" id="OJIN01000117">
    <property type="protein sequence ID" value="SPD74060.1"/>
    <property type="molecule type" value="Genomic_DNA"/>
</dbReference>
<keyword evidence="1" id="KW-0472">Membrane</keyword>
<gene>
    <name evidence="2" type="primary">pilO</name>
    <name evidence="2" type="ORF">PITCH_A2030204</name>
</gene>
<feature type="transmembrane region" description="Helical" evidence="1">
    <location>
        <begin position="16"/>
        <end position="37"/>
    </location>
</feature>
<reference evidence="2" key="1">
    <citation type="submission" date="2018-01" db="EMBL/GenBank/DDBJ databases">
        <authorList>
            <person name="Regsiter A."/>
            <person name="William W."/>
        </authorList>
    </citation>
    <scope>NUCLEOTIDE SEQUENCE</scope>
    <source>
        <strain evidence="2">TRIP AH-1</strain>
    </source>
</reference>
<name>A0A445MX50_9BACT</name>
<proteinExistence type="predicted"/>
<dbReference type="PANTHER" id="PTHR39555:SF1">
    <property type="entry name" value="TYPE IV PILUS INNER MEMBRANE COMPONENT PILO"/>
    <property type="match status" value="1"/>
</dbReference>
<accession>A0A445MX50</accession>
<sequence>MDTTEIIEKIEKIKMIYRVLIFVGTLLLLGGLFYWLVYSPKCKEIAAIENQNASISSKIIEAKQKTKDLPKFKEDVAQVEAQYKEALTLLPKTEEIPTLLRNITELGATSNLEFNSFSPSTGQSQKMYTEIPISIQVKGKYHDVLLFFDRVGKMKRIVTIENVTMAPSGGETTLNVSCRAMTYKFKE</sequence>
<dbReference type="GO" id="GO:0043107">
    <property type="term" value="P:type IV pilus-dependent motility"/>
    <property type="evidence" value="ECO:0007669"/>
    <property type="project" value="InterPro"/>
</dbReference>
<dbReference type="GO" id="GO:0043683">
    <property type="term" value="P:type IV pilus assembly"/>
    <property type="evidence" value="ECO:0007669"/>
    <property type="project" value="InterPro"/>
</dbReference>
<evidence type="ECO:0000256" key="1">
    <source>
        <dbReference type="SAM" id="Phobius"/>
    </source>
</evidence>